<dbReference type="InterPro" id="IPR046341">
    <property type="entry name" value="SET_dom_sf"/>
</dbReference>
<dbReference type="OrthoDB" id="265717at2759"/>
<dbReference type="AlphaFoldDB" id="K2S116"/>
<evidence type="ECO:0000313" key="2">
    <source>
        <dbReference type="EMBL" id="EKG20668.1"/>
    </source>
</evidence>
<organism evidence="2 3">
    <name type="scientific">Macrophomina phaseolina (strain MS6)</name>
    <name type="common">Charcoal rot fungus</name>
    <dbReference type="NCBI Taxonomy" id="1126212"/>
    <lineage>
        <taxon>Eukaryota</taxon>
        <taxon>Fungi</taxon>
        <taxon>Dikarya</taxon>
        <taxon>Ascomycota</taxon>
        <taxon>Pezizomycotina</taxon>
        <taxon>Dothideomycetes</taxon>
        <taxon>Dothideomycetes incertae sedis</taxon>
        <taxon>Botryosphaeriales</taxon>
        <taxon>Botryosphaeriaceae</taxon>
        <taxon>Macrophomina</taxon>
    </lineage>
</organism>
<dbReference type="InterPro" id="IPR001214">
    <property type="entry name" value="SET_dom"/>
</dbReference>
<dbReference type="InParanoid" id="K2S116"/>
<reference evidence="2 3" key="1">
    <citation type="journal article" date="2012" name="BMC Genomics">
        <title>Tools to kill: Genome of one of the most destructive plant pathogenic fungi Macrophomina phaseolina.</title>
        <authorList>
            <person name="Islam M.S."/>
            <person name="Haque M.S."/>
            <person name="Islam M.M."/>
            <person name="Emdad E.M."/>
            <person name="Halim A."/>
            <person name="Hossen Q.M.M."/>
            <person name="Hossain M.Z."/>
            <person name="Ahmed B."/>
            <person name="Rahim S."/>
            <person name="Rahman M.S."/>
            <person name="Alam M.M."/>
            <person name="Hou S."/>
            <person name="Wan X."/>
            <person name="Saito J.A."/>
            <person name="Alam M."/>
        </authorList>
    </citation>
    <scope>NUCLEOTIDE SEQUENCE [LARGE SCALE GENOMIC DNA]</scope>
    <source>
        <strain evidence="2 3">MS6</strain>
    </source>
</reference>
<dbReference type="Gene3D" id="2.170.270.10">
    <property type="entry name" value="SET domain"/>
    <property type="match status" value="1"/>
</dbReference>
<dbReference type="VEuPathDB" id="FungiDB:MPH_02023"/>
<sequence>MIEYEFREVPGAGTATFATQDISRWSLIMCEKPLISMRTDQASKTAVDIWNEYEAMSDEDKAKYQTLVYTRPNLVLARRSIIETFAVDIGGWTDEMQHMAIVAATFWTNCFSTSAGPYVASVYHANSKLNHSCANNMGQWTLEDGSQAMVALRNIKAETYISDHPEMQIVLGGSVQSRQALDDMVMWLRHWFAKVQDQTESGRRQACADELGMSLPDAVSVCELGIAILRHILEETHTQTQQPYSQIQPTYQNLESFTNISEDMKEQFPEL</sequence>
<dbReference type="Proteomes" id="UP000007129">
    <property type="component" value="Unassembled WGS sequence"/>
</dbReference>
<dbReference type="PANTHER" id="PTHR47332:SF4">
    <property type="entry name" value="SET DOMAIN-CONTAINING PROTEIN 5"/>
    <property type="match status" value="1"/>
</dbReference>
<name>K2S116_MACPH</name>
<dbReference type="HOGENOM" id="CLU_1027009_0_0_1"/>
<dbReference type="STRING" id="1126212.K2S116"/>
<gene>
    <name evidence="2" type="ORF">MPH_02023</name>
</gene>
<evidence type="ECO:0000313" key="3">
    <source>
        <dbReference type="Proteomes" id="UP000007129"/>
    </source>
</evidence>
<accession>K2S116</accession>
<dbReference type="InterPro" id="IPR053185">
    <property type="entry name" value="SET_domain_protein"/>
</dbReference>
<dbReference type="EMBL" id="AHHD01000082">
    <property type="protein sequence ID" value="EKG20668.1"/>
    <property type="molecule type" value="Genomic_DNA"/>
</dbReference>
<evidence type="ECO:0000259" key="1">
    <source>
        <dbReference type="Pfam" id="PF00856"/>
    </source>
</evidence>
<dbReference type="Pfam" id="PF00856">
    <property type="entry name" value="SET"/>
    <property type="match status" value="1"/>
</dbReference>
<feature type="domain" description="SET" evidence="1">
    <location>
        <begin position="17"/>
        <end position="159"/>
    </location>
</feature>
<comment type="caution">
    <text evidence="2">The sequence shown here is derived from an EMBL/GenBank/DDBJ whole genome shotgun (WGS) entry which is preliminary data.</text>
</comment>
<protein>
    <recommendedName>
        <fullName evidence="1">SET domain-containing protein</fullName>
    </recommendedName>
</protein>
<dbReference type="PANTHER" id="PTHR47332">
    <property type="entry name" value="SET DOMAIN-CONTAINING PROTEIN 5"/>
    <property type="match status" value="1"/>
</dbReference>
<proteinExistence type="predicted"/>
<dbReference type="SUPFAM" id="SSF82199">
    <property type="entry name" value="SET domain"/>
    <property type="match status" value="1"/>
</dbReference>